<dbReference type="Gene3D" id="1.25.40.20">
    <property type="entry name" value="Ankyrin repeat-containing domain"/>
    <property type="match status" value="1"/>
</dbReference>
<proteinExistence type="predicted"/>
<dbReference type="EMBL" id="PVWQ01000014">
    <property type="protein sequence ID" value="RDW64503.1"/>
    <property type="molecule type" value="Genomic_DNA"/>
</dbReference>
<evidence type="ECO:0000313" key="1">
    <source>
        <dbReference type="EMBL" id="RDW64503.1"/>
    </source>
</evidence>
<dbReference type="SUPFAM" id="SSF48403">
    <property type="entry name" value="Ankyrin repeat"/>
    <property type="match status" value="1"/>
</dbReference>
<name>A0A3D8QRQ3_9EURO</name>
<protein>
    <submittedName>
        <fullName evidence="1">Uncharacterized protein</fullName>
    </submittedName>
</protein>
<dbReference type="GeneID" id="38120284"/>
<reference evidence="1 2" key="1">
    <citation type="journal article" date="2018" name="IMA Fungus">
        <title>IMA Genome-F 9: Draft genome sequence of Annulohypoxylon stygium, Aspergillus mulundensis, Berkeleyomyces basicola (syn. Thielaviopsis basicola), Ceratocystis smalleyi, two Cercospora beticola strains, Coleophoma cylindrospora, Fusarium fracticaudum, Phialophora cf. hyalina, and Morchella septimelata.</title>
        <authorList>
            <person name="Wingfield B.D."/>
            <person name="Bills G.F."/>
            <person name="Dong Y."/>
            <person name="Huang W."/>
            <person name="Nel W.J."/>
            <person name="Swalarsk-Parry B.S."/>
            <person name="Vaghefi N."/>
            <person name="Wilken P.M."/>
            <person name="An Z."/>
            <person name="de Beer Z.W."/>
            <person name="De Vos L."/>
            <person name="Chen L."/>
            <person name="Duong T.A."/>
            <person name="Gao Y."/>
            <person name="Hammerbacher A."/>
            <person name="Kikkert J.R."/>
            <person name="Li Y."/>
            <person name="Li H."/>
            <person name="Li K."/>
            <person name="Li Q."/>
            <person name="Liu X."/>
            <person name="Ma X."/>
            <person name="Naidoo K."/>
            <person name="Pethybridge S.J."/>
            <person name="Sun J."/>
            <person name="Steenkamp E.T."/>
            <person name="van der Nest M.A."/>
            <person name="van Wyk S."/>
            <person name="Wingfield M.J."/>
            <person name="Xiong C."/>
            <person name="Yue Q."/>
            <person name="Zhang X."/>
        </authorList>
    </citation>
    <scope>NUCLEOTIDE SEQUENCE [LARGE SCALE GENOMIC DNA]</scope>
    <source>
        <strain evidence="1 2">DSM 5745</strain>
    </source>
</reference>
<keyword evidence="2" id="KW-1185">Reference proteome</keyword>
<dbReference type="AlphaFoldDB" id="A0A3D8QRQ3"/>
<dbReference type="InterPro" id="IPR036770">
    <property type="entry name" value="Ankyrin_rpt-contain_sf"/>
</dbReference>
<dbReference type="RefSeq" id="XP_026599662.1">
    <property type="nucleotide sequence ID" value="XM_026751930.1"/>
</dbReference>
<comment type="caution">
    <text evidence="1">The sequence shown here is derived from an EMBL/GenBank/DDBJ whole genome shotgun (WGS) entry which is preliminary data.</text>
</comment>
<dbReference type="Proteomes" id="UP000256690">
    <property type="component" value="Unassembled WGS sequence"/>
</dbReference>
<organism evidence="1 2">
    <name type="scientific">Aspergillus mulundensis</name>
    <dbReference type="NCBI Taxonomy" id="1810919"/>
    <lineage>
        <taxon>Eukaryota</taxon>
        <taxon>Fungi</taxon>
        <taxon>Dikarya</taxon>
        <taxon>Ascomycota</taxon>
        <taxon>Pezizomycotina</taxon>
        <taxon>Eurotiomycetes</taxon>
        <taxon>Eurotiomycetidae</taxon>
        <taxon>Eurotiales</taxon>
        <taxon>Aspergillaceae</taxon>
        <taxon>Aspergillus</taxon>
        <taxon>Aspergillus subgen. Nidulantes</taxon>
    </lineage>
</organism>
<gene>
    <name evidence="1" type="ORF">DSM5745_09914</name>
</gene>
<accession>A0A3D8QRQ3</accession>
<sequence>MVNPHAPPLQRSGAPLNIPSLRSLWRSIVSNSPTAAIDKSAAYAMLDTQSNDDLLLIMDRHTELIPLLWEYGLASTGRWQLGVSILSRPLDMEAWHTGRARRQGRSRETVAAALSGMYARSTGDSVREKSRVQKLRKLRVEELTLRRSRLAALRMALSDMQTNVGNNPTLPVPPPETWAYAQTLPAKIQRLSADIQSQITLVNNRIADDEPPFVPALPPPSQIPGGTNPIPHACILQHTKNTYFPYERMIQLDLDEGLRALTSLGLFDPTAFTHSGVNYLDYALRHHSENVVRWLISPRSAPPNPSIAGGRTTALPPLYTPQDLLTIDTRMDAVIDDPDAENALATCILSDWRPMFWALWDHISAPAPDGLGPFDASALNVLGPNEQGTLCSWITAAQAERLRATHNLHLGTIPPQGGTGGRAWHVAAAAANTDFMAFLARTVGTDIDDADFRGHSALWVASRARDLGTARALLAHGAGIGVDVIKLVLKDLTIPPDVFLTLFFQRAGVNVARQPWLHGVIQNLSDGIRGLTVRTRKDVNALKSRARRIIEFLYRGNGVAVPDAGFRDNQGRTVDRLAVQLGLADMVYYLQPKAGGRNGRADGAPYRLRRRARVDYRL</sequence>
<evidence type="ECO:0000313" key="2">
    <source>
        <dbReference type="Proteomes" id="UP000256690"/>
    </source>
</evidence>